<sequence length="240" mass="25906">MDYFPHLLFFLGVNMSANASIENQTRASYIQLTAQSGKEADLAGFLGVGAQLVYETEPDTLLWSALQSQDKKTLVIFDTFGSQAAQDAHFAGKIPQALSGKAHELVEGGWDNGVIPNINNADILAFKTTPNAMSNVKIATFIPLTAKAGEEENLAGFLKQGAQIVKDNEPDTLHWYAIHFGGNKFGIVDFFPNQAAVDFHFAGGVAQAMQQHASTLVEGGWEDGVVAGIQAFSVIEFIKR</sequence>
<proteinExistence type="predicted"/>
<gene>
    <name evidence="1" type="ORF">CS022_17170</name>
</gene>
<dbReference type="SUPFAM" id="SSF54909">
    <property type="entry name" value="Dimeric alpha+beta barrel"/>
    <property type="match status" value="2"/>
</dbReference>
<accession>A0A4Q0YN86</accession>
<reference evidence="1 2" key="1">
    <citation type="submission" date="2017-10" db="EMBL/GenBank/DDBJ databases">
        <title>Nyctiphanis sp. nov., isolated from the stomach of the euphausiid Nyctiphanes simplex (Hansen, 1911) in the Gulf of California.</title>
        <authorList>
            <person name="Gomez-Gil B."/>
            <person name="Aguilar-Mendez M."/>
            <person name="Lopez-Cortes A."/>
            <person name="Gomez-Gutierrez J."/>
            <person name="Roque A."/>
            <person name="Lang E."/>
            <person name="Gonzalez-Castillo A."/>
        </authorList>
    </citation>
    <scope>NUCLEOTIDE SEQUENCE [LARGE SCALE GENOMIC DNA]</scope>
    <source>
        <strain evidence="1 2">CAIM 600</strain>
    </source>
</reference>
<dbReference type="Gene3D" id="3.30.70.100">
    <property type="match status" value="2"/>
</dbReference>
<protein>
    <submittedName>
        <fullName evidence="1">Uncharacterized protein</fullName>
    </submittedName>
</protein>
<comment type="caution">
    <text evidence="1">The sequence shown here is derived from an EMBL/GenBank/DDBJ whole genome shotgun (WGS) entry which is preliminary data.</text>
</comment>
<organism evidence="1 2">
    <name type="scientific">Veronia nyctiphanis</name>
    <dbReference type="NCBI Taxonomy" id="1278244"/>
    <lineage>
        <taxon>Bacteria</taxon>
        <taxon>Pseudomonadati</taxon>
        <taxon>Pseudomonadota</taxon>
        <taxon>Gammaproteobacteria</taxon>
        <taxon>Vibrionales</taxon>
        <taxon>Vibrionaceae</taxon>
        <taxon>Veronia</taxon>
    </lineage>
</organism>
<name>A0A4Q0YN86_9GAMM</name>
<dbReference type="EMBL" id="PEIB01000024">
    <property type="protein sequence ID" value="RXJ72276.1"/>
    <property type="molecule type" value="Genomic_DNA"/>
</dbReference>
<evidence type="ECO:0000313" key="2">
    <source>
        <dbReference type="Proteomes" id="UP000290287"/>
    </source>
</evidence>
<evidence type="ECO:0000313" key="1">
    <source>
        <dbReference type="EMBL" id="RXJ72276.1"/>
    </source>
</evidence>
<dbReference type="AlphaFoldDB" id="A0A4Q0YN86"/>
<dbReference type="Proteomes" id="UP000290287">
    <property type="component" value="Unassembled WGS sequence"/>
</dbReference>
<dbReference type="InterPro" id="IPR011008">
    <property type="entry name" value="Dimeric_a/b-barrel"/>
</dbReference>
<keyword evidence="2" id="KW-1185">Reference proteome</keyword>